<comment type="caution">
    <text evidence="2">The sequence shown here is derived from an EMBL/GenBank/DDBJ whole genome shotgun (WGS) entry which is preliminary data.</text>
</comment>
<feature type="region of interest" description="Disordered" evidence="1">
    <location>
        <begin position="136"/>
        <end position="176"/>
    </location>
</feature>
<dbReference type="Proteomes" id="UP000236305">
    <property type="component" value="Unassembled WGS sequence"/>
</dbReference>
<gene>
    <name evidence="2" type="ORF">BJF96_g9928</name>
</gene>
<reference evidence="2 3" key="1">
    <citation type="submission" date="2017-12" db="EMBL/GenBank/DDBJ databases">
        <title>Comparative genomics yields insights into virulence evolution of Verticillium dahliae.</title>
        <authorList>
            <person name="Fan R."/>
            <person name="Armitage A.D."/>
            <person name="Cascant-Lopez E."/>
            <person name="Sobczyk M."/>
            <person name="Cockerton H.M."/>
            <person name="Harrison R.J."/>
        </authorList>
    </citation>
    <scope>NUCLEOTIDE SEQUENCE [LARGE SCALE GENOMIC DNA]</scope>
    <source>
        <strain evidence="2 3">12008</strain>
    </source>
</reference>
<dbReference type="AlphaFoldDB" id="A0AA45AH15"/>
<feature type="compositionally biased region" description="Acidic residues" evidence="1">
    <location>
        <begin position="164"/>
        <end position="175"/>
    </location>
</feature>
<name>A0AA45AH15_VERDA</name>
<accession>A0AA45AH15</accession>
<feature type="compositionally biased region" description="Basic and acidic residues" evidence="1">
    <location>
        <begin position="139"/>
        <end position="148"/>
    </location>
</feature>
<proteinExistence type="predicted"/>
<organism evidence="2 3">
    <name type="scientific">Verticillium dahliae</name>
    <name type="common">Verticillium wilt</name>
    <dbReference type="NCBI Taxonomy" id="27337"/>
    <lineage>
        <taxon>Eukaryota</taxon>
        <taxon>Fungi</taxon>
        <taxon>Dikarya</taxon>
        <taxon>Ascomycota</taxon>
        <taxon>Pezizomycotina</taxon>
        <taxon>Sordariomycetes</taxon>
        <taxon>Hypocreomycetidae</taxon>
        <taxon>Glomerellales</taxon>
        <taxon>Plectosphaerellaceae</taxon>
        <taxon>Verticillium</taxon>
    </lineage>
</organism>
<dbReference type="OMA" id="TRRQHMA"/>
<evidence type="ECO:0000256" key="1">
    <source>
        <dbReference type="SAM" id="MobiDB-lite"/>
    </source>
</evidence>
<protein>
    <submittedName>
        <fullName evidence="2">Uncharacterized protein</fullName>
    </submittedName>
</protein>
<evidence type="ECO:0000313" key="2">
    <source>
        <dbReference type="EMBL" id="PNH26737.1"/>
    </source>
</evidence>
<sequence>MAQATIQQQNTLHTADTFQSPFCLPEGGYNLSLIACMDSPWAVLVGTHITRRQHRTSYFEEQPNSTNPWIKSTVKHSRFFTTTTKTAQEKGLSRLKSKTLPYEETHERPCIQRLDAKLKKASYSFSSTKLSIPIPQRQETLRPLKSSERGFSVTSPVPVRASTENEDPGDDGNDEVMEKSSLGAFEVDYQSTGLESDNFDSDCQSIFDDQTAINAVVNGQNLGQDITGSCSGTDATDI</sequence>
<evidence type="ECO:0000313" key="3">
    <source>
        <dbReference type="Proteomes" id="UP000236305"/>
    </source>
</evidence>
<dbReference type="EMBL" id="MPSH01000057">
    <property type="protein sequence ID" value="PNH26737.1"/>
    <property type="molecule type" value="Genomic_DNA"/>
</dbReference>